<evidence type="ECO:0000256" key="7">
    <source>
        <dbReference type="ARBA" id="ARBA00023079"/>
    </source>
</evidence>
<comment type="cofactor">
    <cofactor evidence="1">
        <name>Zn(2+)</name>
        <dbReference type="ChEBI" id="CHEBI:29105"/>
    </cofactor>
</comment>
<evidence type="ECO:0000313" key="9">
    <source>
        <dbReference type="Proteomes" id="UP001182908"/>
    </source>
</evidence>
<comment type="subunit">
    <text evidence="3">Homodimer.</text>
</comment>
<evidence type="ECO:0000256" key="6">
    <source>
        <dbReference type="ARBA" id="ARBA00022833"/>
    </source>
</evidence>
<protein>
    <submittedName>
        <fullName evidence="8">Cyclase family protein</fullName>
        <ecNumber evidence="8">3.5.-.-</ecNumber>
    </submittedName>
</protein>
<keyword evidence="6" id="KW-0862">Zinc</keyword>
<keyword evidence="9" id="KW-1185">Reference proteome</keyword>
<dbReference type="Pfam" id="PF04199">
    <property type="entry name" value="Cyclase"/>
    <property type="match status" value="1"/>
</dbReference>
<name>A0AA51YM90_9EURY</name>
<dbReference type="GO" id="GO:0019441">
    <property type="term" value="P:L-tryptophan catabolic process to kynurenine"/>
    <property type="evidence" value="ECO:0007669"/>
    <property type="project" value="InterPro"/>
</dbReference>
<evidence type="ECO:0000256" key="1">
    <source>
        <dbReference type="ARBA" id="ARBA00001947"/>
    </source>
</evidence>
<dbReference type="Proteomes" id="UP001182908">
    <property type="component" value="Chromosome"/>
</dbReference>
<dbReference type="Gene3D" id="3.50.30.50">
    <property type="entry name" value="Putative cyclase"/>
    <property type="match status" value="1"/>
</dbReference>
<dbReference type="RefSeq" id="WP_309311496.1">
    <property type="nucleotide sequence ID" value="NZ_CP133592.1"/>
</dbReference>
<proteinExistence type="predicted"/>
<dbReference type="FunFam" id="3.50.30.50:FF:000001">
    <property type="entry name" value="Kynurenine formamidase"/>
    <property type="match status" value="1"/>
</dbReference>
<dbReference type="AlphaFoldDB" id="A0AA51YM90"/>
<gene>
    <name evidence="8" type="ORF">RE474_02925</name>
</gene>
<dbReference type="InterPro" id="IPR037175">
    <property type="entry name" value="KFase_sf"/>
</dbReference>
<dbReference type="GO" id="GO:0004061">
    <property type="term" value="F:arylformamidase activity"/>
    <property type="evidence" value="ECO:0007669"/>
    <property type="project" value="InterPro"/>
</dbReference>
<comment type="pathway">
    <text evidence="2">Amino-acid degradation.</text>
</comment>
<dbReference type="EC" id="3.5.-.-" evidence="8"/>
<dbReference type="GeneID" id="84231636"/>
<evidence type="ECO:0000256" key="2">
    <source>
        <dbReference type="ARBA" id="ARBA00005023"/>
    </source>
</evidence>
<dbReference type="EMBL" id="CP133592">
    <property type="protein sequence ID" value="WMW25692.1"/>
    <property type="molecule type" value="Genomic_DNA"/>
</dbReference>
<keyword evidence="7" id="KW-0823">Tryptophan catabolism</keyword>
<dbReference type="InterPro" id="IPR007325">
    <property type="entry name" value="KFase/CYL"/>
</dbReference>
<evidence type="ECO:0000256" key="5">
    <source>
        <dbReference type="ARBA" id="ARBA00022801"/>
    </source>
</evidence>
<organism evidence="8 9">
    <name type="scientific">Methanolobus sediminis</name>
    <dbReference type="NCBI Taxonomy" id="3072978"/>
    <lineage>
        <taxon>Archaea</taxon>
        <taxon>Methanobacteriati</taxon>
        <taxon>Methanobacteriota</taxon>
        <taxon>Stenosarchaea group</taxon>
        <taxon>Methanomicrobia</taxon>
        <taxon>Methanosarcinales</taxon>
        <taxon>Methanosarcinaceae</taxon>
        <taxon>Methanolobus</taxon>
    </lineage>
</organism>
<dbReference type="PANTHER" id="PTHR31118:SF12">
    <property type="entry name" value="CYCLASE-LIKE PROTEIN 2"/>
    <property type="match status" value="1"/>
</dbReference>
<evidence type="ECO:0000256" key="3">
    <source>
        <dbReference type="ARBA" id="ARBA00011738"/>
    </source>
</evidence>
<dbReference type="PANTHER" id="PTHR31118">
    <property type="entry name" value="CYCLASE-LIKE PROTEIN 2"/>
    <property type="match status" value="1"/>
</dbReference>
<reference evidence="8 9" key="1">
    <citation type="submission" date="2023-08" db="EMBL/GenBank/DDBJ databases">
        <title>Methanolobus mangrovi sp. nov. and Methanolobus sediminis sp. nov, two novel methylotrophic methanogens isolated from mangrove sediments in China.</title>
        <authorList>
            <person name="Zhou J."/>
        </authorList>
    </citation>
    <scope>NUCLEOTIDE SEQUENCE [LARGE SCALE GENOMIC DNA]</scope>
    <source>
        <strain evidence="8 9">FTZ6</strain>
    </source>
</reference>
<dbReference type="SUPFAM" id="SSF102198">
    <property type="entry name" value="Putative cyclase"/>
    <property type="match status" value="1"/>
</dbReference>
<evidence type="ECO:0000256" key="4">
    <source>
        <dbReference type="ARBA" id="ARBA00022723"/>
    </source>
</evidence>
<dbReference type="GO" id="GO:0046872">
    <property type="term" value="F:metal ion binding"/>
    <property type="evidence" value="ECO:0007669"/>
    <property type="project" value="UniProtKB-KW"/>
</dbReference>
<dbReference type="KEGG" id="mseb:RE474_02925"/>
<sequence length="218" mass="23831">MQFKVIDITTGISEDTPVYEGDPVPVFEKVSSIEKDGFTVTRISIGTHTGTHIDAPLHLYESGRSVAEIDSGSLMGKAVLLDLSLGDGPITDVELEKAYKLHSMKDSDIILIKTRDYSKGNDGSLQSGRLLAATAGKWIFDNCFRVVGVDTLSVDEDISLPNHHLFLSNNVNIVEYLDLKNANEGVYFFICLPLKLKGCDGAPARAVLMDIHSLDIYV</sequence>
<accession>A0AA51YM90</accession>
<keyword evidence="4" id="KW-0479">Metal-binding</keyword>
<keyword evidence="5 8" id="KW-0378">Hydrolase</keyword>
<evidence type="ECO:0000313" key="8">
    <source>
        <dbReference type="EMBL" id="WMW25692.1"/>
    </source>
</evidence>